<feature type="region of interest" description="Disordered" evidence="1">
    <location>
        <begin position="1"/>
        <end position="41"/>
    </location>
</feature>
<accession>A0A8T0GN64</accession>
<dbReference type="Proteomes" id="UP000822688">
    <property type="component" value="Chromosome 10"/>
</dbReference>
<comment type="caution">
    <text evidence="2">The sequence shown here is derived from an EMBL/GenBank/DDBJ whole genome shotgun (WGS) entry which is preliminary data.</text>
</comment>
<dbReference type="AlphaFoldDB" id="A0A8T0GN64"/>
<dbReference type="EMBL" id="CM026431">
    <property type="protein sequence ID" value="KAG0559188.1"/>
    <property type="molecule type" value="Genomic_DNA"/>
</dbReference>
<protein>
    <submittedName>
        <fullName evidence="2">Uncharacterized protein</fullName>
    </submittedName>
</protein>
<reference evidence="2" key="1">
    <citation type="submission" date="2020-06" db="EMBL/GenBank/DDBJ databases">
        <title>WGS assembly of Ceratodon purpureus strain R40.</title>
        <authorList>
            <person name="Carey S.B."/>
            <person name="Jenkins J."/>
            <person name="Shu S."/>
            <person name="Lovell J.T."/>
            <person name="Sreedasyam A."/>
            <person name="Maumus F."/>
            <person name="Tiley G.P."/>
            <person name="Fernandez-Pozo N."/>
            <person name="Barry K."/>
            <person name="Chen C."/>
            <person name="Wang M."/>
            <person name="Lipzen A."/>
            <person name="Daum C."/>
            <person name="Saski C.A."/>
            <person name="Payton A.C."/>
            <person name="Mcbreen J.C."/>
            <person name="Conrad R.E."/>
            <person name="Kollar L.M."/>
            <person name="Olsson S."/>
            <person name="Huttunen S."/>
            <person name="Landis J.B."/>
            <person name="Wickett N.J."/>
            <person name="Johnson M.G."/>
            <person name="Rensing S.A."/>
            <person name="Grimwood J."/>
            <person name="Schmutz J."/>
            <person name="Mcdaniel S.F."/>
        </authorList>
    </citation>
    <scope>NUCLEOTIDE SEQUENCE</scope>
    <source>
        <strain evidence="2">R40</strain>
    </source>
</reference>
<sequence>MNFPKKGGSGNWRRTPRGQRRGAPSDTHPTDPIAPRFLPTSRLSSFGDAPFCKSWSSSTRHPSHPFHVFRAIAPPNPSITSSLPIGAYFQKPHSQLPLCLCDPHPVCITAVSELRVVY</sequence>
<name>A0A8T0GN64_CERPU</name>
<evidence type="ECO:0000256" key="1">
    <source>
        <dbReference type="SAM" id="MobiDB-lite"/>
    </source>
</evidence>
<evidence type="ECO:0000313" key="2">
    <source>
        <dbReference type="EMBL" id="KAG0559188.1"/>
    </source>
</evidence>
<proteinExistence type="predicted"/>
<organism evidence="2 3">
    <name type="scientific">Ceratodon purpureus</name>
    <name type="common">Fire moss</name>
    <name type="synonym">Dicranum purpureum</name>
    <dbReference type="NCBI Taxonomy" id="3225"/>
    <lineage>
        <taxon>Eukaryota</taxon>
        <taxon>Viridiplantae</taxon>
        <taxon>Streptophyta</taxon>
        <taxon>Embryophyta</taxon>
        <taxon>Bryophyta</taxon>
        <taxon>Bryophytina</taxon>
        <taxon>Bryopsida</taxon>
        <taxon>Dicranidae</taxon>
        <taxon>Pseudoditrichales</taxon>
        <taxon>Ditrichaceae</taxon>
        <taxon>Ceratodon</taxon>
    </lineage>
</organism>
<keyword evidence="3" id="KW-1185">Reference proteome</keyword>
<gene>
    <name evidence="2" type="ORF">KC19_10G085400</name>
</gene>
<evidence type="ECO:0000313" key="3">
    <source>
        <dbReference type="Proteomes" id="UP000822688"/>
    </source>
</evidence>